<sequence length="409" mass="45521">ALNPKIADFGMARMFGGDQIEATTKRVVGTYGYMSPEYAMEGQFSVKSDVYSFGVLLLEIVTGKKNSGQYEDNESTNLVGHIWNLWREDKAMDIIDESLGETFSELEVQRCIQIGLLCVQDFAVDRPSMSAVVSMLGNDSTLPTPKQPAFIFKKSNYESSNPSTSEGIYSVNDMLSAVICSALGYPAFTVGTITDTPKVHPSWSSRTRERFPELKASGVLSIICNTMKVLLLVLLLLIIYYPCCHSLDTITLNKSLKDGDVLVLVSEDRGTFALEIPHFPYNTEKFECECLPGFEPKFPSEWYLRDGSGGCVRKGNVSTCRSGEGFVKMERVMVPDSSKTRVNESMSLRECKEECLGDCSCVAFTSENEVLQSGCVTWHGDMNDTRTYTQAGQNLYVRVDKHELEDFDP</sequence>
<evidence type="ECO:0000256" key="5">
    <source>
        <dbReference type="ARBA" id="ARBA00022840"/>
    </source>
</evidence>
<keyword evidence="6" id="KW-0472">Membrane</keyword>
<dbReference type="CDD" id="cd01098">
    <property type="entry name" value="PAN_AP_plant"/>
    <property type="match status" value="1"/>
</dbReference>
<dbReference type="Pfam" id="PF08276">
    <property type="entry name" value="PAN_2"/>
    <property type="match status" value="1"/>
</dbReference>
<keyword evidence="6" id="KW-1133">Transmembrane helix</keyword>
<keyword evidence="2" id="KW-0808">Transferase</keyword>
<keyword evidence="5" id="KW-0067">ATP-binding</keyword>
<dbReference type="PROSITE" id="PS50948">
    <property type="entry name" value="PAN"/>
    <property type="match status" value="1"/>
</dbReference>
<dbReference type="SUPFAM" id="SSF56112">
    <property type="entry name" value="Protein kinase-like (PK-like)"/>
    <property type="match status" value="1"/>
</dbReference>
<dbReference type="EMBL" id="ASHM01024416">
    <property type="protein sequence ID" value="PNX72261.1"/>
    <property type="molecule type" value="Genomic_DNA"/>
</dbReference>
<evidence type="ECO:0000259" key="8">
    <source>
        <dbReference type="PROSITE" id="PS50948"/>
    </source>
</evidence>
<dbReference type="Gene3D" id="1.10.510.10">
    <property type="entry name" value="Transferase(Phosphotransferase) domain 1"/>
    <property type="match status" value="1"/>
</dbReference>
<dbReference type="GO" id="GO:0004674">
    <property type="term" value="F:protein serine/threonine kinase activity"/>
    <property type="evidence" value="ECO:0007669"/>
    <property type="project" value="UniProtKB-KW"/>
</dbReference>
<keyword evidence="4 9" id="KW-0418">Kinase</keyword>
<feature type="domain" description="Protein kinase" evidence="7">
    <location>
        <begin position="1"/>
        <end position="142"/>
    </location>
</feature>
<keyword evidence="3" id="KW-0547">Nucleotide-binding</keyword>
<dbReference type="FunFam" id="1.10.510.10:FF:001722">
    <property type="entry name" value="G-type lectin S-receptor-like serine/threonine-protein kinase B120"/>
    <property type="match status" value="1"/>
</dbReference>
<dbReference type="PANTHER" id="PTHR27002">
    <property type="entry name" value="RECEPTOR-LIKE SERINE/THREONINE-PROTEIN KINASE SD1-8"/>
    <property type="match status" value="1"/>
</dbReference>
<dbReference type="InterPro" id="IPR000719">
    <property type="entry name" value="Prot_kinase_dom"/>
</dbReference>
<dbReference type="InterPro" id="IPR011009">
    <property type="entry name" value="Kinase-like_dom_sf"/>
</dbReference>
<evidence type="ECO:0000313" key="10">
    <source>
        <dbReference type="Proteomes" id="UP000236291"/>
    </source>
</evidence>
<keyword evidence="9" id="KW-0430">Lectin</keyword>
<organism evidence="9 10">
    <name type="scientific">Trifolium pratense</name>
    <name type="common">Red clover</name>
    <dbReference type="NCBI Taxonomy" id="57577"/>
    <lineage>
        <taxon>Eukaryota</taxon>
        <taxon>Viridiplantae</taxon>
        <taxon>Streptophyta</taxon>
        <taxon>Embryophyta</taxon>
        <taxon>Tracheophyta</taxon>
        <taxon>Spermatophyta</taxon>
        <taxon>Magnoliopsida</taxon>
        <taxon>eudicotyledons</taxon>
        <taxon>Gunneridae</taxon>
        <taxon>Pentapetalae</taxon>
        <taxon>rosids</taxon>
        <taxon>fabids</taxon>
        <taxon>Fabales</taxon>
        <taxon>Fabaceae</taxon>
        <taxon>Papilionoideae</taxon>
        <taxon>50 kb inversion clade</taxon>
        <taxon>NPAAA clade</taxon>
        <taxon>Hologalegina</taxon>
        <taxon>IRL clade</taxon>
        <taxon>Trifolieae</taxon>
        <taxon>Trifolium</taxon>
    </lineage>
</organism>
<dbReference type="SMART" id="SM00473">
    <property type="entry name" value="PAN_AP"/>
    <property type="match status" value="1"/>
</dbReference>
<dbReference type="GO" id="GO:0005524">
    <property type="term" value="F:ATP binding"/>
    <property type="evidence" value="ECO:0007669"/>
    <property type="project" value="UniProtKB-KW"/>
</dbReference>
<evidence type="ECO:0000313" key="9">
    <source>
        <dbReference type="EMBL" id="PNX72261.1"/>
    </source>
</evidence>
<proteinExistence type="predicted"/>
<evidence type="ECO:0000256" key="4">
    <source>
        <dbReference type="ARBA" id="ARBA00022777"/>
    </source>
</evidence>
<evidence type="ECO:0000256" key="6">
    <source>
        <dbReference type="SAM" id="Phobius"/>
    </source>
</evidence>
<feature type="domain" description="Apple" evidence="8">
    <location>
        <begin position="320"/>
        <end position="400"/>
    </location>
</feature>
<dbReference type="GO" id="GO:0005886">
    <property type="term" value="C:plasma membrane"/>
    <property type="evidence" value="ECO:0007669"/>
    <property type="project" value="TreeGrafter"/>
</dbReference>
<dbReference type="GO" id="GO:0030246">
    <property type="term" value="F:carbohydrate binding"/>
    <property type="evidence" value="ECO:0007669"/>
    <property type="project" value="UniProtKB-KW"/>
</dbReference>
<keyword evidence="1" id="KW-0723">Serine/threonine-protein kinase</keyword>
<evidence type="ECO:0000256" key="3">
    <source>
        <dbReference type="ARBA" id="ARBA00022741"/>
    </source>
</evidence>
<dbReference type="InterPro" id="IPR003609">
    <property type="entry name" value="Pan_app"/>
</dbReference>
<evidence type="ECO:0000259" key="7">
    <source>
        <dbReference type="PROSITE" id="PS50011"/>
    </source>
</evidence>
<feature type="non-terminal residue" evidence="9">
    <location>
        <position position="1"/>
    </location>
</feature>
<dbReference type="PROSITE" id="PS50011">
    <property type="entry name" value="PROTEIN_KINASE_DOM"/>
    <property type="match status" value="1"/>
</dbReference>
<dbReference type="Proteomes" id="UP000236291">
    <property type="component" value="Unassembled WGS sequence"/>
</dbReference>
<reference evidence="9 10" key="1">
    <citation type="journal article" date="2014" name="Am. J. Bot.">
        <title>Genome assembly and annotation for red clover (Trifolium pratense; Fabaceae).</title>
        <authorList>
            <person name="Istvanek J."/>
            <person name="Jaros M."/>
            <person name="Krenek A."/>
            <person name="Repkova J."/>
        </authorList>
    </citation>
    <scope>NUCLEOTIDE SEQUENCE [LARGE SCALE GENOMIC DNA]</scope>
    <source>
        <strain evidence="10">cv. Tatra</strain>
        <tissue evidence="9">Young leaves</tissue>
    </source>
</reference>
<dbReference type="Pfam" id="PF07714">
    <property type="entry name" value="PK_Tyr_Ser-Thr"/>
    <property type="match status" value="1"/>
</dbReference>
<comment type="caution">
    <text evidence="9">The sequence shown here is derived from an EMBL/GenBank/DDBJ whole genome shotgun (WGS) entry which is preliminary data.</text>
</comment>
<dbReference type="ExpressionAtlas" id="A0A2K3L147">
    <property type="expression patterns" value="baseline"/>
</dbReference>
<protein>
    <submittedName>
        <fullName evidence="9">G-type lectin S-receptor-like serine/threonine-protein kinase</fullName>
    </submittedName>
</protein>
<feature type="transmembrane region" description="Helical" evidence="6">
    <location>
        <begin position="218"/>
        <end position="241"/>
    </location>
</feature>
<name>A0A2K3L147_TRIPR</name>
<evidence type="ECO:0000256" key="2">
    <source>
        <dbReference type="ARBA" id="ARBA00022679"/>
    </source>
</evidence>
<keyword evidence="9" id="KW-0675">Receptor</keyword>
<keyword evidence="6" id="KW-0812">Transmembrane</keyword>
<dbReference type="AlphaFoldDB" id="A0A2K3L147"/>
<dbReference type="InterPro" id="IPR001245">
    <property type="entry name" value="Ser-Thr/Tyr_kinase_cat_dom"/>
</dbReference>
<gene>
    <name evidence="9" type="ORF">L195_g028151</name>
</gene>
<reference evidence="9 10" key="2">
    <citation type="journal article" date="2017" name="Front. Plant Sci.">
        <title>Gene Classification and Mining of Molecular Markers Useful in Red Clover (Trifolium pratense) Breeding.</title>
        <authorList>
            <person name="Istvanek J."/>
            <person name="Dluhosova J."/>
            <person name="Dluhos P."/>
            <person name="Patkova L."/>
            <person name="Nedelnik J."/>
            <person name="Repkova J."/>
        </authorList>
    </citation>
    <scope>NUCLEOTIDE SEQUENCE [LARGE SCALE GENOMIC DNA]</scope>
    <source>
        <strain evidence="10">cv. Tatra</strain>
        <tissue evidence="9">Young leaves</tissue>
    </source>
</reference>
<dbReference type="PANTHER" id="PTHR27002:SF1095">
    <property type="entry name" value="G-TYPE LECTIN S-RECEPTOR-LIKE SERINE_THREONINE-PROTEIN KINASE RKS1"/>
    <property type="match status" value="1"/>
</dbReference>
<accession>A0A2K3L147</accession>
<evidence type="ECO:0000256" key="1">
    <source>
        <dbReference type="ARBA" id="ARBA00022527"/>
    </source>
</evidence>